<reference evidence="1 2" key="1">
    <citation type="submission" date="2021-06" db="EMBL/GenBank/DDBJ databases">
        <authorList>
            <person name="Palmer J.M."/>
        </authorList>
    </citation>
    <scope>NUCLEOTIDE SEQUENCE [LARGE SCALE GENOMIC DNA]</scope>
    <source>
        <strain evidence="1 2">AS_MEX2019</strain>
        <tissue evidence="1">Muscle</tissue>
    </source>
</reference>
<dbReference type="Proteomes" id="UP001469553">
    <property type="component" value="Unassembled WGS sequence"/>
</dbReference>
<evidence type="ECO:0000313" key="2">
    <source>
        <dbReference type="Proteomes" id="UP001469553"/>
    </source>
</evidence>
<proteinExistence type="predicted"/>
<dbReference type="EMBL" id="JAHRIP010012053">
    <property type="protein sequence ID" value="MEQ2284888.1"/>
    <property type="molecule type" value="Genomic_DNA"/>
</dbReference>
<comment type="caution">
    <text evidence="1">The sequence shown here is derived from an EMBL/GenBank/DDBJ whole genome shotgun (WGS) entry which is preliminary data.</text>
</comment>
<gene>
    <name evidence="1" type="ORF">AMECASPLE_026178</name>
</gene>
<organism evidence="1 2">
    <name type="scientific">Ameca splendens</name>
    <dbReference type="NCBI Taxonomy" id="208324"/>
    <lineage>
        <taxon>Eukaryota</taxon>
        <taxon>Metazoa</taxon>
        <taxon>Chordata</taxon>
        <taxon>Craniata</taxon>
        <taxon>Vertebrata</taxon>
        <taxon>Euteleostomi</taxon>
        <taxon>Actinopterygii</taxon>
        <taxon>Neopterygii</taxon>
        <taxon>Teleostei</taxon>
        <taxon>Neoteleostei</taxon>
        <taxon>Acanthomorphata</taxon>
        <taxon>Ovalentaria</taxon>
        <taxon>Atherinomorphae</taxon>
        <taxon>Cyprinodontiformes</taxon>
        <taxon>Goodeidae</taxon>
        <taxon>Ameca</taxon>
    </lineage>
</organism>
<evidence type="ECO:0000313" key="1">
    <source>
        <dbReference type="EMBL" id="MEQ2284888.1"/>
    </source>
</evidence>
<keyword evidence="2" id="KW-1185">Reference proteome</keyword>
<protein>
    <submittedName>
        <fullName evidence="1">Uncharacterized protein</fullName>
    </submittedName>
</protein>
<accession>A0ABV0XTR2</accession>
<sequence length="108" mass="12241">MLEVKCIHLSKDKHHEYIYVCANVLCKGLSCRESTIQRFCSQRIAALSLISPSCKFKACATLFNLSKTVPRDYCLIPSSVFPFFLSGISSHQLFPVVYETPSVYLSWV</sequence>
<name>A0ABV0XTR2_9TELE</name>